<evidence type="ECO:0000313" key="1">
    <source>
        <dbReference type="EMBL" id="KAF3291540.1"/>
    </source>
</evidence>
<organism evidence="1 2">
    <name type="scientific">Orbilia oligospora</name>
    <name type="common">Nematode-trapping fungus</name>
    <name type="synonym">Arthrobotrys oligospora</name>
    <dbReference type="NCBI Taxonomy" id="2813651"/>
    <lineage>
        <taxon>Eukaryota</taxon>
        <taxon>Fungi</taxon>
        <taxon>Dikarya</taxon>
        <taxon>Ascomycota</taxon>
        <taxon>Pezizomycotina</taxon>
        <taxon>Orbiliomycetes</taxon>
        <taxon>Orbiliales</taxon>
        <taxon>Orbiliaceae</taxon>
        <taxon>Orbilia</taxon>
    </lineage>
</organism>
<dbReference type="Proteomes" id="UP000474640">
    <property type="component" value="Unassembled WGS sequence"/>
</dbReference>
<evidence type="ECO:0000313" key="2">
    <source>
        <dbReference type="Proteomes" id="UP000474640"/>
    </source>
</evidence>
<dbReference type="EMBL" id="JAABOJ010000001">
    <property type="protein sequence ID" value="KAF3291540.1"/>
    <property type="molecule type" value="Genomic_DNA"/>
</dbReference>
<dbReference type="Gene3D" id="3.40.1090.10">
    <property type="entry name" value="Cytosolic phospholipase A2 catalytic domain"/>
    <property type="match status" value="1"/>
</dbReference>
<reference evidence="1 2" key="1">
    <citation type="submission" date="2020-01" db="EMBL/GenBank/DDBJ databases">
        <authorList>
            <person name="Palmer J.M."/>
        </authorList>
    </citation>
    <scope>NUCLEOTIDE SEQUENCE [LARGE SCALE GENOMIC DNA]</scope>
    <source>
        <strain evidence="1 2">TWF970</strain>
    </source>
</reference>
<dbReference type="OrthoDB" id="6612291at2759"/>
<comment type="caution">
    <text evidence="1">The sequence shown here is derived from an EMBL/GenBank/DDBJ whole genome shotgun (WGS) entry which is preliminary data.</text>
</comment>
<protein>
    <submittedName>
        <fullName evidence="1">Uncharacterized protein</fullName>
    </submittedName>
</protein>
<dbReference type="SUPFAM" id="SSF52151">
    <property type="entry name" value="FabD/lysophospholipase-like"/>
    <property type="match status" value="1"/>
</dbReference>
<gene>
    <name evidence="1" type="ORF">TWF970_000754</name>
</gene>
<proteinExistence type="predicted"/>
<dbReference type="InterPro" id="IPR016035">
    <property type="entry name" value="Acyl_Trfase/lysoPLipase"/>
</dbReference>
<sequence>MRAVDFWKANGRFDTAALETAIMNVIRKRSDSPENEMLIDEDSSGCKVFVCAVKGEDGRDVLLRSYYNEQQADNYSTGFKIWEACRATSAATTFFDNFERTYRGKKQTFIDGDLQ</sequence>
<dbReference type="AlphaFoldDB" id="A0A7C8RKP3"/>
<accession>A0A7C8RKP3</accession>
<name>A0A7C8RKP3_ORBOL</name>